<dbReference type="GO" id="GO:0033969">
    <property type="term" value="F:gamma-glutamyl-gamma-aminobutyrate hydrolase activity"/>
    <property type="evidence" value="ECO:0007669"/>
    <property type="project" value="TreeGrafter"/>
</dbReference>
<dbReference type="AlphaFoldDB" id="A0A0D8HJK3"/>
<dbReference type="CDD" id="cd01745">
    <property type="entry name" value="GATase1_2"/>
    <property type="match status" value="1"/>
</dbReference>
<keyword evidence="2" id="KW-1185">Reference proteome</keyword>
<dbReference type="PANTHER" id="PTHR43235">
    <property type="entry name" value="GLUTAMINE AMIDOTRANSFERASE PB2B2.05-RELATED"/>
    <property type="match status" value="1"/>
</dbReference>
<evidence type="ECO:0000313" key="2">
    <source>
        <dbReference type="Proteomes" id="UP000032360"/>
    </source>
</evidence>
<name>A0A0D8HJK3_9ACTN</name>
<keyword evidence="1" id="KW-0328">Glycosyltransferase</keyword>
<sequence>MATVDQGEELKRIGITFGRQNDHRYGIHVGYSDALSKLNALSILVSAAPTNLLESPESEITLSEYARSTMDQLDGLIISGGWDVDPALYGQDPHPKLETIDPQRDRFEMAMIEAALSSSKKILAICRGMQILNVFLGGSLYQDLVSAGFHDHSKPKQEYDLAHAIRFESNSELGSQMKGAEMVNTLHHQAVKDVGKDVHPVAYSPDGVIEAIEGNNLMGIQWHPERLFQRDDRHLAGFEWVVS</sequence>
<dbReference type="Gene3D" id="3.40.50.880">
    <property type="match status" value="1"/>
</dbReference>
<dbReference type="PATRIC" id="fig|1280514.3.peg.1358"/>
<gene>
    <name evidence="1" type="ORF">AXFE_10310</name>
</gene>
<comment type="caution">
    <text evidence="1">The sequence shown here is derived from an EMBL/GenBank/DDBJ whole genome shotgun (WGS) entry which is preliminary data.</text>
</comment>
<dbReference type="SUPFAM" id="SSF52317">
    <property type="entry name" value="Class I glutamine amidotransferase-like"/>
    <property type="match status" value="1"/>
</dbReference>
<reference evidence="1 2" key="1">
    <citation type="submission" date="2015-01" db="EMBL/GenBank/DDBJ databases">
        <title>Draft genome of the acidophilic iron oxidizer Acidithrix ferrooxidans strain Py-F3.</title>
        <authorList>
            <person name="Poehlein A."/>
            <person name="Eisen S."/>
            <person name="Schloemann M."/>
            <person name="Johnson B.D."/>
            <person name="Daniel R."/>
            <person name="Muehling M."/>
        </authorList>
    </citation>
    <scope>NUCLEOTIDE SEQUENCE [LARGE SCALE GENOMIC DNA]</scope>
    <source>
        <strain evidence="1 2">Py-F3</strain>
    </source>
</reference>
<dbReference type="EMBL" id="JXYS01000025">
    <property type="protein sequence ID" value="KJF18130.1"/>
    <property type="molecule type" value="Genomic_DNA"/>
</dbReference>
<accession>A0A0D8HJK3</accession>
<evidence type="ECO:0000313" key="1">
    <source>
        <dbReference type="EMBL" id="KJF18130.1"/>
    </source>
</evidence>
<dbReference type="InterPro" id="IPR044668">
    <property type="entry name" value="PuuD-like"/>
</dbReference>
<keyword evidence="1" id="KW-0315">Glutamine amidotransferase</keyword>
<dbReference type="GO" id="GO:0005829">
    <property type="term" value="C:cytosol"/>
    <property type="evidence" value="ECO:0007669"/>
    <property type="project" value="TreeGrafter"/>
</dbReference>
<dbReference type="PANTHER" id="PTHR43235:SF1">
    <property type="entry name" value="GLUTAMINE AMIDOTRANSFERASE PB2B2.05-RELATED"/>
    <property type="match status" value="1"/>
</dbReference>
<protein>
    <submittedName>
        <fullName evidence="1">Putative glutamine amidotransferasec</fullName>
        <ecNumber evidence="1">2.4.2.-</ecNumber>
    </submittedName>
</protein>
<keyword evidence="1" id="KW-0808">Transferase</keyword>
<dbReference type="STRING" id="1280514.AXFE_10310"/>
<dbReference type="Pfam" id="PF07722">
    <property type="entry name" value="Peptidase_C26"/>
    <property type="match status" value="1"/>
</dbReference>
<dbReference type="GO" id="GO:0016757">
    <property type="term" value="F:glycosyltransferase activity"/>
    <property type="evidence" value="ECO:0007669"/>
    <property type="project" value="UniProtKB-KW"/>
</dbReference>
<proteinExistence type="predicted"/>
<dbReference type="Proteomes" id="UP000032360">
    <property type="component" value="Unassembled WGS sequence"/>
</dbReference>
<dbReference type="PROSITE" id="PS51273">
    <property type="entry name" value="GATASE_TYPE_1"/>
    <property type="match status" value="1"/>
</dbReference>
<dbReference type="InterPro" id="IPR029062">
    <property type="entry name" value="Class_I_gatase-like"/>
</dbReference>
<dbReference type="GO" id="GO:0006598">
    <property type="term" value="P:polyamine catabolic process"/>
    <property type="evidence" value="ECO:0007669"/>
    <property type="project" value="TreeGrafter"/>
</dbReference>
<organism evidence="1 2">
    <name type="scientific">Acidithrix ferrooxidans</name>
    <dbReference type="NCBI Taxonomy" id="1280514"/>
    <lineage>
        <taxon>Bacteria</taxon>
        <taxon>Bacillati</taxon>
        <taxon>Actinomycetota</taxon>
        <taxon>Acidimicrobiia</taxon>
        <taxon>Acidimicrobiales</taxon>
        <taxon>Acidimicrobiaceae</taxon>
        <taxon>Acidithrix</taxon>
    </lineage>
</organism>
<dbReference type="InterPro" id="IPR011697">
    <property type="entry name" value="Peptidase_C26"/>
</dbReference>
<dbReference type="EC" id="2.4.2.-" evidence="1"/>